<keyword evidence="7" id="KW-0732">Signal</keyword>
<evidence type="ECO:0000256" key="7">
    <source>
        <dbReference type="SAM" id="SignalP"/>
    </source>
</evidence>
<dbReference type="InterPro" id="IPR012338">
    <property type="entry name" value="Beta-lactam/transpept-like"/>
</dbReference>
<evidence type="ECO:0000313" key="9">
    <source>
        <dbReference type="EMBL" id="SMC29446.1"/>
    </source>
</evidence>
<comment type="catalytic activity">
    <reaction evidence="1 6">
        <text>a beta-lactam + H2O = a substituted beta-amino acid</text>
        <dbReference type="Rhea" id="RHEA:20401"/>
        <dbReference type="ChEBI" id="CHEBI:15377"/>
        <dbReference type="ChEBI" id="CHEBI:35627"/>
        <dbReference type="ChEBI" id="CHEBI:140347"/>
        <dbReference type="EC" id="3.5.2.6"/>
    </reaction>
</comment>
<name>A0A1W1XZV0_9NEIS</name>
<gene>
    <name evidence="9" type="ORF">SAMN02745857_03844</name>
</gene>
<dbReference type="PANTHER" id="PTHR35333:SF3">
    <property type="entry name" value="BETA-LACTAMASE-TYPE TRANSPEPTIDASE FOLD CONTAINING PROTEIN"/>
    <property type="match status" value="1"/>
</dbReference>
<evidence type="ECO:0000256" key="4">
    <source>
        <dbReference type="ARBA" id="ARBA00022801"/>
    </source>
</evidence>
<feature type="signal peptide" evidence="7">
    <location>
        <begin position="1"/>
        <end position="29"/>
    </location>
</feature>
<dbReference type="PANTHER" id="PTHR35333">
    <property type="entry name" value="BETA-LACTAMASE"/>
    <property type="match status" value="1"/>
</dbReference>
<dbReference type="InterPro" id="IPR045155">
    <property type="entry name" value="Beta-lactam_cat"/>
</dbReference>
<dbReference type="GO" id="GO:0046677">
    <property type="term" value="P:response to antibiotic"/>
    <property type="evidence" value="ECO:0007669"/>
    <property type="project" value="UniProtKB-UniRule"/>
</dbReference>
<feature type="domain" description="Beta-lactamase class A catalytic" evidence="8">
    <location>
        <begin position="58"/>
        <end position="274"/>
    </location>
</feature>
<evidence type="ECO:0000256" key="1">
    <source>
        <dbReference type="ARBA" id="ARBA00001526"/>
    </source>
</evidence>
<dbReference type="InterPro" id="IPR006311">
    <property type="entry name" value="TAT_signal"/>
</dbReference>
<dbReference type="InterPro" id="IPR000871">
    <property type="entry name" value="Beta-lactam_class-A"/>
</dbReference>
<evidence type="ECO:0000256" key="5">
    <source>
        <dbReference type="ARBA" id="ARBA00023251"/>
    </source>
</evidence>
<comment type="similarity">
    <text evidence="2 6">Belongs to the class-A beta-lactamase family.</text>
</comment>
<protein>
    <recommendedName>
        <fullName evidence="3 6">Beta-lactamase</fullName>
        <ecNumber evidence="3 6">3.5.2.6</ecNumber>
    </recommendedName>
</protein>
<evidence type="ECO:0000256" key="3">
    <source>
        <dbReference type="ARBA" id="ARBA00012865"/>
    </source>
</evidence>
<keyword evidence="4 6" id="KW-0378">Hydrolase</keyword>
<dbReference type="NCBIfam" id="NF033103">
    <property type="entry name" value="bla_class_A"/>
    <property type="match status" value="1"/>
</dbReference>
<accession>A0A1W1XZV0</accession>
<dbReference type="Pfam" id="PF13354">
    <property type="entry name" value="Beta-lactamase2"/>
    <property type="match status" value="1"/>
</dbReference>
<evidence type="ECO:0000259" key="8">
    <source>
        <dbReference type="Pfam" id="PF13354"/>
    </source>
</evidence>
<evidence type="ECO:0000313" key="10">
    <source>
        <dbReference type="Proteomes" id="UP000192761"/>
    </source>
</evidence>
<dbReference type="GO" id="GO:0030655">
    <property type="term" value="P:beta-lactam antibiotic catabolic process"/>
    <property type="evidence" value="ECO:0007669"/>
    <property type="project" value="InterPro"/>
</dbReference>
<dbReference type="RefSeq" id="WP_084092777.1">
    <property type="nucleotide sequence ID" value="NZ_FWXD01000035.1"/>
</dbReference>
<dbReference type="PROSITE" id="PS00146">
    <property type="entry name" value="BETA_LACTAMASE_A"/>
    <property type="match status" value="1"/>
</dbReference>
<dbReference type="GO" id="GO:0008800">
    <property type="term" value="F:beta-lactamase activity"/>
    <property type="evidence" value="ECO:0007669"/>
    <property type="project" value="UniProtKB-UniRule"/>
</dbReference>
<reference evidence="9 10" key="1">
    <citation type="submission" date="2017-04" db="EMBL/GenBank/DDBJ databases">
        <authorList>
            <person name="Afonso C.L."/>
            <person name="Miller P.J."/>
            <person name="Scott M.A."/>
            <person name="Spackman E."/>
            <person name="Goraichik I."/>
            <person name="Dimitrov K.M."/>
            <person name="Suarez D.L."/>
            <person name="Swayne D.E."/>
        </authorList>
    </citation>
    <scope>NUCLEOTIDE SEQUENCE [LARGE SCALE GENOMIC DNA]</scope>
    <source>
        <strain evidence="9 10">DSM 23236</strain>
    </source>
</reference>
<feature type="chain" id="PRO_5012596705" description="Beta-lactamase" evidence="7">
    <location>
        <begin position="30"/>
        <end position="300"/>
    </location>
</feature>
<dbReference type="AlphaFoldDB" id="A0A1W1XZV0"/>
<dbReference type="EC" id="3.5.2.6" evidence="3 6"/>
<organism evidence="9 10">
    <name type="scientific">Andreprevotia lacus DSM 23236</name>
    <dbReference type="NCBI Taxonomy" id="1121001"/>
    <lineage>
        <taxon>Bacteria</taxon>
        <taxon>Pseudomonadati</taxon>
        <taxon>Pseudomonadota</taxon>
        <taxon>Betaproteobacteria</taxon>
        <taxon>Neisseriales</taxon>
        <taxon>Chitinibacteraceae</taxon>
        <taxon>Andreprevotia</taxon>
    </lineage>
</organism>
<sequence>MTFALTRRTLLLTAAAVPLATVLASRALAATSQPQLATPAKAAAALAALEQQAGGRLGVYAWDTGSGAIVNHRADQRFPFCSTFKLMLAGAILARSAQQPALLTKRIHYRRAQLISHSPQTGQHLDDGMTVAELCAATLQYSDNAAANLLLAQLGGPAALTAFARSIGDRSFRLDRTEPTLNTAVPGDVRDTTTPAAMARSLHALTLGNALPAAQRQQLQDWLRGNTTGDKRIRAGVPAGWAVGDKTGSGAYGTTNDIAVLWPASSAPIVLAIYYTQDQPKADWRDAVLAQATRAVLQGA</sequence>
<dbReference type="PRINTS" id="PR00118">
    <property type="entry name" value="BLACTAMASEA"/>
</dbReference>
<dbReference type="Proteomes" id="UP000192761">
    <property type="component" value="Unassembled WGS sequence"/>
</dbReference>
<dbReference type="STRING" id="1121001.SAMN02745857_03844"/>
<evidence type="ECO:0000256" key="2">
    <source>
        <dbReference type="ARBA" id="ARBA00009009"/>
    </source>
</evidence>
<dbReference type="EMBL" id="FWXD01000035">
    <property type="protein sequence ID" value="SMC29446.1"/>
    <property type="molecule type" value="Genomic_DNA"/>
</dbReference>
<dbReference type="OrthoDB" id="9784149at2"/>
<dbReference type="Gene3D" id="3.40.710.10">
    <property type="entry name" value="DD-peptidase/beta-lactamase superfamily"/>
    <property type="match status" value="1"/>
</dbReference>
<keyword evidence="10" id="KW-1185">Reference proteome</keyword>
<keyword evidence="5 6" id="KW-0046">Antibiotic resistance</keyword>
<dbReference type="SUPFAM" id="SSF56601">
    <property type="entry name" value="beta-lactamase/transpeptidase-like"/>
    <property type="match status" value="1"/>
</dbReference>
<evidence type="ECO:0000256" key="6">
    <source>
        <dbReference type="RuleBase" id="RU361140"/>
    </source>
</evidence>
<proteinExistence type="inferred from homology"/>
<dbReference type="InterPro" id="IPR023650">
    <property type="entry name" value="Beta-lactam_class-A_AS"/>
</dbReference>
<dbReference type="PROSITE" id="PS51318">
    <property type="entry name" value="TAT"/>
    <property type="match status" value="1"/>
</dbReference>